<gene>
    <name evidence="3" type="ORF">GCM10011374_34130</name>
</gene>
<dbReference type="Pfam" id="PF00271">
    <property type="entry name" value="Helicase_C"/>
    <property type="match status" value="1"/>
</dbReference>
<reference evidence="3" key="2">
    <citation type="submission" date="2020-09" db="EMBL/GenBank/DDBJ databases">
        <authorList>
            <person name="Sun Q."/>
            <person name="Zhou Y."/>
        </authorList>
    </citation>
    <scope>NUCLEOTIDE SEQUENCE</scope>
    <source>
        <strain evidence="3">CGMCC 1.12187</strain>
    </source>
</reference>
<organism evidence="3 4">
    <name type="scientific">Kocuria dechangensis</name>
    <dbReference type="NCBI Taxonomy" id="1176249"/>
    <lineage>
        <taxon>Bacteria</taxon>
        <taxon>Bacillati</taxon>
        <taxon>Actinomycetota</taxon>
        <taxon>Actinomycetes</taxon>
        <taxon>Micrococcales</taxon>
        <taxon>Micrococcaceae</taxon>
        <taxon>Kocuria</taxon>
    </lineage>
</organism>
<feature type="compositionally biased region" description="Acidic residues" evidence="1">
    <location>
        <begin position="60"/>
        <end position="70"/>
    </location>
</feature>
<protein>
    <submittedName>
        <fullName evidence="3">DNA helicase</fullName>
    </submittedName>
</protein>
<evidence type="ECO:0000256" key="1">
    <source>
        <dbReference type="SAM" id="MobiDB-lite"/>
    </source>
</evidence>
<evidence type="ECO:0000313" key="3">
    <source>
        <dbReference type="EMBL" id="GGG67104.1"/>
    </source>
</evidence>
<dbReference type="InterPro" id="IPR001650">
    <property type="entry name" value="Helicase_C-like"/>
</dbReference>
<dbReference type="SUPFAM" id="SSF52540">
    <property type="entry name" value="P-loop containing nucleoside triphosphate hydrolases"/>
    <property type="match status" value="1"/>
</dbReference>
<dbReference type="AlphaFoldDB" id="A0A917H4P3"/>
<dbReference type="PROSITE" id="PS51194">
    <property type="entry name" value="HELICASE_CTER"/>
    <property type="match status" value="1"/>
</dbReference>
<dbReference type="Proteomes" id="UP000638848">
    <property type="component" value="Unassembled WGS sequence"/>
</dbReference>
<keyword evidence="3" id="KW-0378">Hydrolase</keyword>
<feature type="region of interest" description="Disordered" evidence="1">
    <location>
        <begin position="116"/>
        <end position="138"/>
    </location>
</feature>
<evidence type="ECO:0000313" key="4">
    <source>
        <dbReference type="Proteomes" id="UP000638848"/>
    </source>
</evidence>
<dbReference type="EMBL" id="BMEQ01000026">
    <property type="protein sequence ID" value="GGG67104.1"/>
    <property type="molecule type" value="Genomic_DNA"/>
</dbReference>
<feature type="region of interest" description="Disordered" evidence="1">
    <location>
        <begin position="55"/>
        <end position="76"/>
    </location>
</feature>
<sequence>MKPDSRLRPWYKARDHMVDAVLADLYGSADDALLQEEPLERYIIGILHPRAANGTQEPVEVADETPDDEAGTAVDADYDPGVSFANLRYPSTLGLTFGLTEATRQITVEVEADRYTPATGTDDHDGAPEGAEVASRGHGKRIRQWQRVPFGPHTRTVDLAAGVSNTLDLIDGLELRVVVRPARDGIVNVTLVLVNTFPKPEKGRSDMWCWFRPVIRVRAVEGELADRRPKHLLTHMDNDERSGELLYRDQRHLAVGHGVAVTWDEGPKVTQVETTFFPRHDLQLAQAERDDVTELGMKTLAEPGVWEPLDRLVDTYEAWIQDQEDRLPVLFPDPSESAEQHTATAARHIDEAREAVDRMRRGIDLLTKDEDADRAFRVMNTVMQQQRVRQEMIRSGATTPPDLEGEWRPFQIAFILLNLEGLVEPTSQDRDLADLLWFPTGGGKTEAYLGLIAFTLVHRRLRGAGEDGTGAGVGVLMRYTLRLLTLQQFERAAGLICALEDWRREAHDMAGKEPFSIGLWVGQGATPNNVKDAATALKKRLNDEDPGGDGDPVQLLHCPWCGTDLGPRDYRADVRMDEVTVRCSNVDCAFHTGLPVHLVDSDVYRVRPSLIIGTVDKFAMLAWQSKSGRLFGSGEDAPPDLIVQDELHLISGPLGTLVGLYETAIDHLATDSTSGARPKVVASTATIRRAAEQVHAVFARDARQFPPPGIDAADSFFAVDAVPETKGTRRYVGLMAPSTSHATLLVRTYAALLQGAKDLEAKPEVRDAYWTLLGYFNSLRVLGAAYIQSIDDVRDRIKVVAQRLGSEARETRDPREMTSRKKSSEIPLELKALQTAHPNPNSPDIVLATNMISVGVDVDRLGLMAVMGQPQATSEYIQATSRVGRRYPGLVFTLYNASRSRDLSHYEAFTSYHRALYKQVEATGVTPFAPRALDRGLHGLLVILARHTITGSAEDKSVAVPIESDELQRVVEVIVARAEKVESSAGEEARKALGEEVRKALDELIEAWRNAVDNQAIVQYPRWDRKKNDARGLISPAGATGMDDTTGEALAEIFPPLDPPWPTLMSLRNVDRESTLQIISPKKTKAVAGDGNQ</sequence>
<dbReference type="GO" id="GO:0004386">
    <property type="term" value="F:helicase activity"/>
    <property type="evidence" value="ECO:0007669"/>
    <property type="project" value="UniProtKB-KW"/>
</dbReference>
<feature type="domain" description="Helicase C-terminal" evidence="2">
    <location>
        <begin position="764"/>
        <end position="924"/>
    </location>
</feature>
<name>A0A917H4P3_9MICC</name>
<evidence type="ECO:0000259" key="2">
    <source>
        <dbReference type="PROSITE" id="PS51194"/>
    </source>
</evidence>
<comment type="caution">
    <text evidence="3">The sequence shown here is derived from an EMBL/GenBank/DDBJ whole genome shotgun (WGS) entry which is preliminary data.</text>
</comment>
<keyword evidence="3" id="KW-0347">Helicase</keyword>
<accession>A0A917H4P3</accession>
<feature type="compositionally biased region" description="Basic and acidic residues" evidence="1">
    <location>
        <begin position="806"/>
        <end position="824"/>
    </location>
</feature>
<proteinExistence type="predicted"/>
<keyword evidence="3" id="KW-0067">ATP-binding</keyword>
<keyword evidence="3" id="KW-0547">Nucleotide-binding</keyword>
<reference evidence="3" key="1">
    <citation type="journal article" date="2014" name="Int. J. Syst. Evol. Microbiol.">
        <title>Complete genome sequence of Corynebacterium casei LMG S-19264T (=DSM 44701T), isolated from a smear-ripened cheese.</title>
        <authorList>
            <consortium name="US DOE Joint Genome Institute (JGI-PGF)"/>
            <person name="Walter F."/>
            <person name="Albersmeier A."/>
            <person name="Kalinowski J."/>
            <person name="Ruckert C."/>
        </authorList>
    </citation>
    <scope>NUCLEOTIDE SEQUENCE</scope>
    <source>
        <strain evidence="3">CGMCC 1.12187</strain>
    </source>
</reference>
<feature type="region of interest" description="Disordered" evidence="1">
    <location>
        <begin position="805"/>
        <end position="824"/>
    </location>
</feature>
<dbReference type="InterPro" id="IPR027417">
    <property type="entry name" value="P-loop_NTPase"/>
</dbReference>
<dbReference type="CDD" id="cd18785">
    <property type="entry name" value="SF2_C"/>
    <property type="match status" value="1"/>
</dbReference>
<dbReference type="Gene3D" id="3.40.50.300">
    <property type="entry name" value="P-loop containing nucleotide triphosphate hydrolases"/>
    <property type="match status" value="1"/>
</dbReference>
<keyword evidence="4" id="KW-1185">Reference proteome</keyword>